<proteinExistence type="predicted"/>
<accession>A0A699GUV2</accession>
<organism evidence="2">
    <name type="scientific">Tanacetum cinerariifolium</name>
    <name type="common">Dalmatian daisy</name>
    <name type="synonym">Chrysanthemum cinerariifolium</name>
    <dbReference type="NCBI Taxonomy" id="118510"/>
    <lineage>
        <taxon>Eukaryota</taxon>
        <taxon>Viridiplantae</taxon>
        <taxon>Streptophyta</taxon>
        <taxon>Embryophyta</taxon>
        <taxon>Tracheophyta</taxon>
        <taxon>Spermatophyta</taxon>
        <taxon>Magnoliopsida</taxon>
        <taxon>eudicotyledons</taxon>
        <taxon>Gunneridae</taxon>
        <taxon>Pentapetalae</taxon>
        <taxon>asterids</taxon>
        <taxon>campanulids</taxon>
        <taxon>Asterales</taxon>
        <taxon>Asteraceae</taxon>
        <taxon>Asteroideae</taxon>
        <taxon>Anthemideae</taxon>
        <taxon>Anthemidinae</taxon>
        <taxon>Tanacetum</taxon>
    </lineage>
</organism>
<feature type="domain" description="DUF7950" evidence="1">
    <location>
        <begin position="189"/>
        <end position="297"/>
    </location>
</feature>
<dbReference type="AlphaFoldDB" id="A0A699GUV2"/>
<sequence length="300" mass="33467">MDMRYSGGCISRYGVRGYHGRYDASGYAGCGLYDISMVDRMMMTRFRPIAPRPVASVSGSGDSLTDLGGLSTRSKRKYVKVKSINKKKDNDGKKRKVMVIKSPDRAACGGERVVTLPLMPETPDRKENNHQMMVHDSRTRSSPMLLSFGNNSHDETSRESHVQTRTYLSQKIYGFAANHVTTCKPQTVSYLTVEHVTKAKVDSGLVGWREMENDSCPRFVSENNGDRVVWCNKAYKEMVAGGDHVVVVREDGELPVAFTCNVKVTCRGSMGCLTVPCDAWRLERGYAWRLDVKAALCLGR</sequence>
<dbReference type="EMBL" id="BKCJ010054702">
    <property type="protein sequence ID" value="GEW34860.1"/>
    <property type="molecule type" value="Genomic_DNA"/>
</dbReference>
<dbReference type="PANTHER" id="PTHR33595">
    <property type="entry name" value="VON WILLEBRAND FACTOR A DOMAIN PROTEIN"/>
    <property type="match status" value="1"/>
</dbReference>
<protein>
    <recommendedName>
        <fullName evidence="1">DUF7950 domain-containing protein</fullName>
    </recommendedName>
</protein>
<name>A0A699GUV2_TANCI</name>
<gene>
    <name evidence="2" type="ORF">Tci_206836</name>
</gene>
<dbReference type="PANTHER" id="PTHR33595:SF7">
    <property type="entry name" value="OS12G0242500 PROTEIN"/>
    <property type="match status" value="1"/>
</dbReference>
<evidence type="ECO:0000259" key="1">
    <source>
        <dbReference type="Pfam" id="PF25821"/>
    </source>
</evidence>
<reference evidence="2" key="1">
    <citation type="journal article" date="2019" name="Sci. Rep.">
        <title>Draft genome of Tanacetum cinerariifolium, the natural source of mosquito coil.</title>
        <authorList>
            <person name="Yamashiro T."/>
            <person name="Shiraishi A."/>
            <person name="Satake H."/>
            <person name="Nakayama K."/>
        </authorList>
    </citation>
    <scope>NUCLEOTIDE SEQUENCE</scope>
</reference>
<comment type="caution">
    <text evidence="2">The sequence shown here is derived from an EMBL/GenBank/DDBJ whole genome shotgun (WGS) entry which is preliminary data.</text>
</comment>
<evidence type="ECO:0000313" key="2">
    <source>
        <dbReference type="EMBL" id="GEW34860.1"/>
    </source>
</evidence>
<dbReference type="Pfam" id="PF25821">
    <property type="entry name" value="DUF7950"/>
    <property type="match status" value="1"/>
</dbReference>
<dbReference type="InterPro" id="IPR057710">
    <property type="entry name" value="DUF7950"/>
</dbReference>